<feature type="region of interest" description="Disordered" evidence="1">
    <location>
        <begin position="83"/>
        <end position="102"/>
    </location>
</feature>
<dbReference type="EMBL" id="JARKIE010000080">
    <property type="protein sequence ID" value="KAJ7688282.1"/>
    <property type="molecule type" value="Genomic_DNA"/>
</dbReference>
<gene>
    <name evidence="2" type="ORF">B0H17DRAFT_1135737</name>
</gene>
<comment type="caution">
    <text evidence="2">The sequence shown here is derived from an EMBL/GenBank/DDBJ whole genome shotgun (WGS) entry which is preliminary data.</text>
</comment>
<proteinExistence type="predicted"/>
<protein>
    <submittedName>
        <fullName evidence="2">Uncharacterized protein</fullName>
    </submittedName>
</protein>
<accession>A0AAD7DCS3</accession>
<evidence type="ECO:0000256" key="1">
    <source>
        <dbReference type="SAM" id="MobiDB-lite"/>
    </source>
</evidence>
<evidence type="ECO:0000313" key="3">
    <source>
        <dbReference type="Proteomes" id="UP001221757"/>
    </source>
</evidence>
<name>A0AAD7DCS3_MYCRO</name>
<reference evidence="2" key="1">
    <citation type="submission" date="2023-03" db="EMBL/GenBank/DDBJ databases">
        <title>Massive genome expansion in bonnet fungi (Mycena s.s.) driven by repeated elements and novel gene families across ecological guilds.</title>
        <authorList>
            <consortium name="Lawrence Berkeley National Laboratory"/>
            <person name="Harder C.B."/>
            <person name="Miyauchi S."/>
            <person name="Viragh M."/>
            <person name="Kuo A."/>
            <person name="Thoen E."/>
            <person name="Andreopoulos B."/>
            <person name="Lu D."/>
            <person name="Skrede I."/>
            <person name="Drula E."/>
            <person name="Henrissat B."/>
            <person name="Morin E."/>
            <person name="Kohler A."/>
            <person name="Barry K."/>
            <person name="LaButti K."/>
            <person name="Morin E."/>
            <person name="Salamov A."/>
            <person name="Lipzen A."/>
            <person name="Mereny Z."/>
            <person name="Hegedus B."/>
            <person name="Baldrian P."/>
            <person name="Stursova M."/>
            <person name="Weitz H."/>
            <person name="Taylor A."/>
            <person name="Grigoriev I.V."/>
            <person name="Nagy L.G."/>
            <person name="Martin F."/>
            <person name="Kauserud H."/>
        </authorList>
    </citation>
    <scope>NUCLEOTIDE SEQUENCE</scope>
    <source>
        <strain evidence="2">CBHHK067</strain>
    </source>
</reference>
<dbReference type="AlphaFoldDB" id="A0AAD7DCS3"/>
<sequence length="102" mass="11339">MHLSAPEELIHHGYSLLGEGDVSMPQPQDIKGHLYLDQVNLDRYDGIIGTPFMNRHGVILDFGKSEICFPSGKTIRALSAPEEASILQERHPREYNSKPAGV</sequence>
<dbReference type="Proteomes" id="UP001221757">
    <property type="component" value="Unassembled WGS sequence"/>
</dbReference>
<keyword evidence="3" id="KW-1185">Reference proteome</keyword>
<evidence type="ECO:0000313" key="2">
    <source>
        <dbReference type="EMBL" id="KAJ7688282.1"/>
    </source>
</evidence>
<dbReference type="InterPro" id="IPR021109">
    <property type="entry name" value="Peptidase_aspartic_dom_sf"/>
</dbReference>
<dbReference type="Gene3D" id="2.40.70.10">
    <property type="entry name" value="Acid Proteases"/>
    <property type="match status" value="1"/>
</dbReference>
<organism evidence="2 3">
    <name type="scientific">Mycena rosella</name>
    <name type="common">Pink bonnet</name>
    <name type="synonym">Agaricus rosellus</name>
    <dbReference type="NCBI Taxonomy" id="1033263"/>
    <lineage>
        <taxon>Eukaryota</taxon>
        <taxon>Fungi</taxon>
        <taxon>Dikarya</taxon>
        <taxon>Basidiomycota</taxon>
        <taxon>Agaricomycotina</taxon>
        <taxon>Agaricomycetes</taxon>
        <taxon>Agaricomycetidae</taxon>
        <taxon>Agaricales</taxon>
        <taxon>Marasmiineae</taxon>
        <taxon>Mycenaceae</taxon>
        <taxon>Mycena</taxon>
    </lineage>
</organism>